<evidence type="ECO:0000256" key="1">
    <source>
        <dbReference type="ARBA" id="ARBA00003237"/>
    </source>
</evidence>
<comment type="pathway">
    <text evidence="2">Cofactor biosynthesis; NAD(+) biosynthesis; nicotinate D-ribonucleotide from quinolinate: step 1/1.</text>
</comment>
<comment type="subunit">
    <text evidence="4">Hexamer formed by 3 homodimers.</text>
</comment>
<keyword evidence="7 12" id="KW-0328">Glycosyltransferase</keyword>
<keyword evidence="6" id="KW-0662">Pyridine nucleotide biosynthesis</keyword>
<dbReference type="PANTHER" id="PTHR32179:SF3">
    <property type="entry name" value="NICOTINATE-NUCLEOTIDE PYROPHOSPHORYLASE [CARBOXYLATING]"/>
    <property type="match status" value="1"/>
</dbReference>
<dbReference type="GO" id="GO:0009435">
    <property type="term" value="P:NAD+ biosynthetic process"/>
    <property type="evidence" value="ECO:0007669"/>
    <property type="project" value="InterPro"/>
</dbReference>
<evidence type="ECO:0000256" key="11">
    <source>
        <dbReference type="ARBA" id="ARBA00069173"/>
    </source>
</evidence>
<dbReference type="EC" id="2.4.2.19" evidence="5"/>
<dbReference type="GO" id="GO:0005737">
    <property type="term" value="C:cytoplasm"/>
    <property type="evidence" value="ECO:0007669"/>
    <property type="project" value="TreeGrafter"/>
</dbReference>
<comment type="similarity">
    <text evidence="3 12">Belongs to the NadC/ModD family.</text>
</comment>
<organism evidence="15 16">
    <name type="scientific">PS1 clade bacterium</name>
    <dbReference type="NCBI Taxonomy" id="2175152"/>
    <lineage>
        <taxon>Bacteria</taxon>
        <taxon>Pseudomonadati</taxon>
        <taxon>Pseudomonadota</taxon>
        <taxon>Alphaproteobacteria</taxon>
        <taxon>PS1 clade</taxon>
    </lineage>
</organism>
<dbReference type="InterPro" id="IPR037128">
    <property type="entry name" value="Quinolinate_PRibosylTase_N_sf"/>
</dbReference>
<dbReference type="PANTHER" id="PTHR32179">
    <property type="entry name" value="NICOTINATE-NUCLEOTIDE PYROPHOSPHORYLASE [CARBOXYLATING]"/>
    <property type="match status" value="1"/>
</dbReference>
<dbReference type="InterPro" id="IPR002638">
    <property type="entry name" value="Quinolinate_PRibosylTrfase_C"/>
</dbReference>
<evidence type="ECO:0000256" key="10">
    <source>
        <dbReference type="ARBA" id="ARBA00047445"/>
    </source>
</evidence>
<dbReference type="Proteomes" id="UP000785783">
    <property type="component" value="Unassembled WGS sequence"/>
</dbReference>
<dbReference type="AlphaFoldDB" id="A0A937HM27"/>
<evidence type="ECO:0000256" key="4">
    <source>
        <dbReference type="ARBA" id="ARBA00011218"/>
    </source>
</evidence>
<feature type="domain" description="Quinolinate phosphoribosyl transferase C-terminal" evidence="13">
    <location>
        <begin position="120"/>
        <end position="284"/>
    </location>
</feature>
<evidence type="ECO:0000256" key="5">
    <source>
        <dbReference type="ARBA" id="ARBA00011944"/>
    </source>
</evidence>
<gene>
    <name evidence="15" type="primary">nadC</name>
    <name evidence="15" type="ORF">ISQ19_00915</name>
</gene>
<evidence type="ECO:0000256" key="2">
    <source>
        <dbReference type="ARBA" id="ARBA00004893"/>
    </source>
</evidence>
<dbReference type="EMBL" id="JADHOK010000005">
    <property type="protein sequence ID" value="MBL6761241.1"/>
    <property type="molecule type" value="Genomic_DNA"/>
</dbReference>
<dbReference type="GO" id="GO:0034213">
    <property type="term" value="P:quinolinate catabolic process"/>
    <property type="evidence" value="ECO:0007669"/>
    <property type="project" value="TreeGrafter"/>
</dbReference>
<evidence type="ECO:0000259" key="13">
    <source>
        <dbReference type="Pfam" id="PF01729"/>
    </source>
</evidence>
<sequence>MHSATDELPILPADLVEGLIAAALAEDWQTRGDVTSQAVIPDTAQAHAVIRARENGVLAGLDLAKAAFLAHASGLKVTPHKTDSEALSPGDDVATIEGPARALLAAERVALNYLGHLSGIASMTARLVARVAHTQAKICDTRKTTPGLRAVEKYAVRAGGGANHRFGLYDALLIKDNHIAVAGGITAALDAAHAKADGLPIEIEVDTLDQFEEALAAGAKIVLLDNMTPATLSEAVAINQGRAVLEASGRVSEDTVVGIAESGVDYISVGALTHSALTLDLGLDIDIS</sequence>
<evidence type="ECO:0000313" key="16">
    <source>
        <dbReference type="Proteomes" id="UP000785783"/>
    </source>
</evidence>
<dbReference type="SUPFAM" id="SSF54675">
    <property type="entry name" value="Nicotinate/Quinolinate PRTase N-terminal domain-like"/>
    <property type="match status" value="1"/>
</dbReference>
<dbReference type="CDD" id="cd01572">
    <property type="entry name" value="QPRTase"/>
    <property type="match status" value="1"/>
</dbReference>
<comment type="catalytic activity">
    <reaction evidence="10">
        <text>nicotinate beta-D-ribonucleotide + CO2 + diphosphate = quinolinate + 5-phospho-alpha-D-ribose 1-diphosphate + 2 H(+)</text>
        <dbReference type="Rhea" id="RHEA:12733"/>
        <dbReference type="ChEBI" id="CHEBI:15378"/>
        <dbReference type="ChEBI" id="CHEBI:16526"/>
        <dbReference type="ChEBI" id="CHEBI:29959"/>
        <dbReference type="ChEBI" id="CHEBI:33019"/>
        <dbReference type="ChEBI" id="CHEBI:57502"/>
        <dbReference type="ChEBI" id="CHEBI:58017"/>
        <dbReference type="EC" id="2.4.2.19"/>
    </reaction>
</comment>
<evidence type="ECO:0000256" key="12">
    <source>
        <dbReference type="PIRNR" id="PIRNR006250"/>
    </source>
</evidence>
<comment type="function">
    <text evidence="1">Involved in the catabolism of quinolinic acid (QA).</text>
</comment>
<dbReference type="InterPro" id="IPR022412">
    <property type="entry name" value="Quinolinate_PRibosylTrfase_N"/>
</dbReference>
<reference evidence="15" key="1">
    <citation type="submission" date="2020-10" db="EMBL/GenBank/DDBJ databases">
        <title>Microbiome of the Black Sea water column analyzed by genome centric metagenomics.</title>
        <authorList>
            <person name="Cabello-Yeves P.J."/>
            <person name="Callieri C."/>
            <person name="Picazo A."/>
            <person name="Mehrshad M."/>
            <person name="Haro-Moreno J.M."/>
            <person name="Roda-Garcia J."/>
            <person name="Dzembekova N."/>
            <person name="Slabakova V."/>
            <person name="Slabakova N."/>
            <person name="Moncheva S."/>
            <person name="Rodriguez-Valera F."/>
        </authorList>
    </citation>
    <scope>NUCLEOTIDE SEQUENCE</scope>
    <source>
        <strain evidence="15">BS307-5m-G5</strain>
    </source>
</reference>
<evidence type="ECO:0000256" key="9">
    <source>
        <dbReference type="ARBA" id="ARBA00033102"/>
    </source>
</evidence>
<dbReference type="NCBIfam" id="TIGR00078">
    <property type="entry name" value="nadC"/>
    <property type="match status" value="1"/>
</dbReference>
<proteinExistence type="inferred from homology"/>
<dbReference type="FunFam" id="3.90.1170.20:FF:000001">
    <property type="entry name" value="Nicotinate-nucleotide diphosphorylase (Carboxylating)"/>
    <property type="match status" value="1"/>
</dbReference>
<evidence type="ECO:0000313" key="15">
    <source>
        <dbReference type="EMBL" id="MBL6761241.1"/>
    </source>
</evidence>
<accession>A0A937HM27</accession>
<dbReference type="InterPro" id="IPR036068">
    <property type="entry name" value="Nicotinate_pribotase-like_C"/>
</dbReference>
<dbReference type="Pfam" id="PF01729">
    <property type="entry name" value="QRPTase_C"/>
    <property type="match status" value="1"/>
</dbReference>
<evidence type="ECO:0000256" key="3">
    <source>
        <dbReference type="ARBA" id="ARBA00009400"/>
    </source>
</evidence>
<evidence type="ECO:0000259" key="14">
    <source>
        <dbReference type="Pfam" id="PF02749"/>
    </source>
</evidence>
<dbReference type="PIRSF" id="PIRSF006250">
    <property type="entry name" value="NadC_ModD"/>
    <property type="match status" value="1"/>
</dbReference>
<dbReference type="FunFam" id="3.20.20.70:FF:000030">
    <property type="entry name" value="Nicotinate-nucleotide pyrophosphorylase, carboxylating"/>
    <property type="match status" value="1"/>
</dbReference>
<dbReference type="InterPro" id="IPR004393">
    <property type="entry name" value="NadC"/>
</dbReference>
<feature type="domain" description="Quinolinate phosphoribosyl transferase N-terminal" evidence="14">
    <location>
        <begin position="33"/>
        <end position="118"/>
    </location>
</feature>
<dbReference type="InterPro" id="IPR027277">
    <property type="entry name" value="NadC/ModD"/>
</dbReference>
<evidence type="ECO:0000256" key="7">
    <source>
        <dbReference type="ARBA" id="ARBA00022676"/>
    </source>
</evidence>
<dbReference type="Pfam" id="PF02749">
    <property type="entry name" value="QRPTase_N"/>
    <property type="match status" value="1"/>
</dbReference>
<evidence type="ECO:0000256" key="6">
    <source>
        <dbReference type="ARBA" id="ARBA00022642"/>
    </source>
</evidence>
<name>A0A937HM27_9PROT</name>
<dbReference type="Gene3D" id="3.90.1170.20">
    <property type="entry name" value="Quinolinate phosphoribosyl transferase, N-terminal domain"/>
    <property type="match status" value="1"/>
</dbReference>
<dbReference type="GO" id="GO:0004514">
    <property type="term" value="F:nicotinate-nucleotide diphosphorylase (carboxylating) activity"/>
    <property type="evidence" value="ECO:0007669"/>
    <property type="project" value="UniProtKB-EC"/>
</dbReference>
<dbReference type="InterPro" id="IPR013785">
    <property type="entry name" value="Aldolase_TIM"/>
</dbReference>
<protein>
    <recommendedName>
        <fullName evidence="11">Probable nicotinate-nucleotide pyrophosphorylase [carboxylating]</fullName>
        <ecNumber evidence="5">2.4.2.19</ecNumber>
    </recommendedName>
    <alternativeName>
        <fullName evidence="9">Quinolinate phosphoribosyltransferase [decarboxylating]</fullName>
    </alternativeName>
</protein>
<keyword evidence="8 12" id="KW-0808">Transferase</keyword>
<dbReference type="Gene3D" id="3.20.20.70">
    <property type="entry name" value="Aldolase class I"/>
    <property type="match status" value="1"/>
</dbReference>
<dbReference type="SUPFAM" id="SSF51690">
    <property type="entry name" value="Nicotinate/Quinolinate PRTase C-terminal domain-like"/>
    <property type="match status" value="1"/>
</dbReference>
<evidence type="ECO:0000256" key="8">
    <source>
        <dbReference type="ARBA" id="ARBA00022679"/>
    </source>
</evidence>
<comment type="caution">
    <text evidence="15">The sequence shown here is derived from an EMBL/GenBank/DDBJ whole genome shotgun (WGS) entry which is preliminary data.</text>
</comment>